<feature type="region of interest" description="Disordered" evidence="1">
    <location>
        <begin position="235"/>
        <end position="448"/>
    </location>
</feature>
<dbReference type="EMBL" id="JAFIMR010000022">
    <property type="protein sequence ID" value="KAI1865159.1"/>
    <property type="molecule type" value="Genomic_DNA"/>
</dbReference>
<dbReference type="Proteomes" id="UP000829685">
    <property type="component" value="Unassembled WGS sequence"/>
</dbReference>
<feature type="compositionally biased region" description="Basic and acidic residues" evidence="1">
    <location>
        <begin position="425"/>
        <end position="437"/>
    </location>
</feature>
<feature type="compositionally biased region" description="Polar residues" evidence="1">
    <location>
        <begin position="68"/>
        <end position="106"/>
    </location>
</feature>
<feature type="compositionally biased region" description="Polar residues" evidence="1">
    <location>
        <begin position="469"/>
        <end position="479"/>
    </location>
</feature>
<protein>
    <submittedName>
        <fullName evidence="2">Uncharacterized protein</fullName>
    </submittedName>
</protein>
<feature type="region of interest" description="Disordered" evidence="1">
    <location>
        <begin position="469"/>
        <end position="541"/>
    </location>
</feature>
<name>A0A9Q0ANX1_9PEZI</name>
<evidence type="ECO:0000313" key="3">
    <source>
        <dbReference type="Proteomes" id="UP000829685"/>
    </source>
</evidence>
<feature type="compositionally biased region" description="Low complexity" evidence="1">
    <location>
        <begin position="381"/>
        <end position="397"/>
    </location>
</feature>
<feature type="compositionally biased region" description="Polar residues" evidence="1">
    <location>
        <begin position="369"/>
        <end position="380"/>
    </location>
</feature>
<accession>A0A9Q0ANX1</accession>
<keyword evidence="3" id="KW-1185">Reference proteome</keyword>
<feature type="region of interest" description="Disordered" evidence="1">
    <location>
        <begin position="201"/>
        <end position="223"/>
    </location>
</feature>
<feature type="compositionally biased region" description="Polar residues" evidence="1">
    <location>
        <begin position="322"/>
        <end position="344"/>
    </location>
</feature>
<reference evidence="2" key="1">
    <citation type="submission" date="2021-03" db="EMBL/GenBank/DDBJ databases">
        <title>Revisited historic fungal species revealed as producer of novel bioactive compounds through whole genome sequencing and comparative genomics.</title>
        <authorList>
            <person name="Vignolle G.A."/>
            <person name="Hochenegger N."/>
            <person name="Mach R.L."/>
            <person name="Mach-Aigner A.R."/>
            <person name="Javad Rahimi M."/>
            <person name="Salim K.A."/>
            <person name="Chan C.M."/>
            <person name="Lim L.B.L."/>
            <person name="Cai F."/>
            <person name="Druzhinina I.S."/>
            <person name="U'Ren J.M."/>
            <person name="Derntl C."/>
        </authorList>
    </citation>
    <scope>NUCLEOTIDE SEQUENCE</scope>
    <source>
        <strain evidence="2">TUCIM 5799</strain>
    </source>
</reference>
<feature type="region of interest" description="Disordered" evidence="1">
    <location>
        <begin position="1"/>
        <end position="20"/>
    </location>
</feature>
<organism evidence="2 3">
    <name type="scientific">Neoarthrinium moseri</name>
    <dbReference type="NCBI Taxonomy" id="1658444"/>
    <lineage>
        <taxon>Eukaryota</taxon>
        <taxon>Fungi</taxon>
        <taxon>Dikarya</taxon>
        <taxon>Ascomycota</taxon>
        <taxon>Pezizomycotina</taxon>
        <taxon>Sordariomycetes</taxon>
        <taxon>Xylariomycetidae</taxon>
        <taxon>Amphisphaeriales</taxon>
        <taxon>Apiosporaceae</taxon>
        <taxon>Neoarthrinium</taxon>
    </lineage>
</organism>
<dbReference type="AlphaFoldDB" id="A0A9Q0ANX1"/>
<sequence length="541" mass="58284">MSRLPDSFLPSGAFQDPNEYPLSLSGLVSSQPSSSSVISPLALPRNANQLSYFDERQLSRHSSASAALPQSQQRRYLSPQGRSAPTGRVQRSTSLSPTRHSQQNQYHSRVISPTLAPLNESPEQASHHLQRVLLQNRRLLENWEAERAHLEANRSRAEEIYKEERAIMDEDRLIWAEKEAQYLTTISELERENAELRESLARHTNRGSRDSAVAGMGAGSSDMSDVSAVKFRLTSDSVSPGTTPIPGLGHTMPESHPFEPLDPRMQGTSPQNSPNEAPSSSQEKIPSIDVQEVHPDLEGIPLKTTAVKKSTFMDGKPPSPPLSGSNATGPNSNQGSPSSRSKTSPAELVMEALQAPEASRLTMHAGHTPNHSLSTFQSAVATDASNTAGSSGASTPTHSQRDTDIKGKSIAEAGITGKDGQQDTVEGHPDALLRPSDDDRELSGPLSLRNQQAFDEIFLGKVADKLQDSIQSDNATPTVLKTGLSEPEDGSSYFPQPKAVVGDDDSAENDQPSQPDEAGEIPLKFKNNSNFGAPLGTLNGF</sequence>
<evidence type="ECO:0000256" key="1">
    <source>
        <dbReference type="SAM" id="MobiDB-lite"/>
    </source>
</evidence>
<comment type="caution">
    <text evidence="2">The sequence shown here is derived from an EMBL/GenBank/DDBJ whole genome shotgun (WGS) entry which is preliminary data.</text>
</comment>
<gene>
    <name evidence="2" type="ORF">JX265_008206</name>
</gene>
<feature type="region of interest" description="Disordered" evidence="1">
    <location>
        <begin position="61"/>
        <end position="106"/>
    </location>
</feature>
<feature type="compositionally biased region" description="Basic and acidic residues" evidence="1">
    <location>
        <begin position="399"/>
        <end position="409"/>
    </location>
</feature>
<proteinExistence type="predicted"/>
<evidence type="ECO:0000313" key="2">
    <source>
        <dbReference type="EMBL" id="KAI1865159.1"/>
    </source>
</evidence>
<feature type="compositionally biased region" description="Polar residues" evidence="1">
    <location>
        <begin position="266"/>
        <end position="284"/>
    </location>
</feature>